<organism evidence="8 9">
    <name type="scientific">Pseudooceanicola albus</name>
    <dbReference type="NCBI Taxonomy" id="2692189"/>
    <lineage>
        <taxon>Bacteria</taxon>
        <taxon>Pseudomonadati</taxon>
        <taxon>Pseudomonadota</taxon>
        <taxon>Alphaproteobacteria</taxon>
        <taxon>Rhodobacterales</taxon>
        <taxon>Paracoccaceae</taxon>
        <taxon>Pseudooceanicola</taxon>
    </lineage>
</organism>
<proteinExistence type="predicted"/>
<evidence type="ECO:0000256" key="1">
    <source>
        <dbReference type="ARBA" id="ARBA00000085"/>
    </source>
</evidence>
<evidence type="ECO:0000256" key="2">
    <source>
        <dbReference type="ARBA" id="ARBA00012438"/>
    </source>
</evidence>
<feature type="transmembrane region" description="Helical" evidence="5">
    <location>
        <begin position="89"/>
        <end position="107"/>
    </location>
</feature>
<dbReference type="EMBL" id="WUMU01000017">
    <property type="protein sequence ID" value="MXN19203.1"/>
    <property type="molecule type" value="Genomic_DNA"/>
</dbReference>
<evidence type="ECO:0000313" key="9">
    <source>
        <dbReference type="Proteomes" id="UP000477911"/>
    </source>
</evidence>
<dbReference type="PANTHER" id="PTHR43065:SF42">
    <property type="entry name" value="TWO-COMPONENT SENSOR PPRA"/>
    <property type="match status" value="1"/>
</dbReference>
<dbReference type="InterPro" id="IPR011006">
    <property type="entry name" value="CheY-like_superfamily"/>
</dbReference>
<comment type="caution">
    <text evidence="8">The sequence shown here is derived from an EMBL/GenBank/DDBJ whole genome shotgun (WGS) entry which is preliminary data.</text>
</comment>
<comment type="catalytic activity">
    <reaction evidence="1">
        <text>ATP + protein L-histidine = ADP + protein N-phospho-L-histidine.</text>
        <dbReference type="EC" id="2.7.13.3"/>
    </reaction>
</comment>
<feature type="transmembrane region" description="Helical" evidence="5">
    <location>
        <begin position="143"/>
        <end position="163"/>
    </location>
</feature>
<dbReference type="SUPFAM" id="SSF55874">
    <property type="entry name" value="ATPase domain of HSP90 chaperone/DNA topoisomerase II/histidine kinase"/>
    <property type="match status" value="1"/>
</dbReference>
<dbReference type="Pfam" id="PF00512">
    <property type="entry name" value="HisKA"/>
    <property type="match status" value="1"/>
</dbReference>
<dbReference type="SMART" id="SM00387">
    <property type="entry name" value="HATPase_c"/>
    <property type="match status" value="1"/>
</dbReference>
<dbReference type="PROSITE" id="PS50110">
    <property type="entry name" value="RESPONSE_REGULATORY"/>
    <property type="match status" value="1"/>
</dbReference>
<dbReference type="CDD" id="cd00082">
    <property type="entry name" value="HisKA"/>
    <property type="match status" value="1"/>
</dbReference>
<feature type="transmembrane region" description="Helical" evidence="5">
    <location>
        <begin position="59"/>
        <end position="82"/>
    </location>
</feature>
<dbReference type="SUPFAM" id="SSF47384">
    <property type="entry name" value="Homodimeric domain of signal transducing histidine kinase"/>
    <property type="match status" value="1"/>
</dbReference>
<dbReference type="InterPro" id="IPR005467">
    <property type="entry name" value="His_kinase_dom"/>
</dbReference>
<protein>
    <recommendedName>
        <fullName evidence="2">histidine kinase</fullName>
        <ecNumber evidence="2">2.7.13.3</ecNumber>
    </recommendedName>
</protein>
<dbReference type="PANTHER" id="PTHR43065">
    <property type="entry name" value="SENSOR HISTIDINE KINASE"/>
    <property type="match status" value="1"/>
</dbReference>
<dbReference type="InterPro" id="IPR003594">
    <property type="entry name" value="HATPase_dom"/>
</dbReference>
<keyword evidence="5" id="KW-1133">Transmembrane helix</keyword>
<feature type="transmembrane region" description="Helical" evidence="5">
    <location>
        <begin position="24"/>
        <end position="47"/>
    </location>
</feature>
<feature type="transmembrane region" description="Helical" evidence="5">
    <location>
        <begin position="175"/>
        <end position="198"/>
    </location>
</feature>
<evidence type="ECO:0000259" key="6">
    <source>
        <dbReference type="PROSITE" id="PS50109"/>
    </source>
</evidence>
<feature type="domain" description="Response regulatory" evidence="7">
    <location>
        <begin position="650"/>
        <end position="763"/>
    </location>
</feature>
<evidence type="ECO:0000256" key="4">
    <source>
        <dbReference type="PROSITE-ProRule" id="PRU00169"/>
    </source>
</evidence>
<name>A0A6L7G933_9RHOB</name>
<dbReference type="Proteomes" id="UP000477911">
    <property type="component" value="Unassembled WGS sequence"/>
</dbReference>
<evidence type="ECO:0000256" key="3">
    <source>
        <dbReference type="ARBA" id="ARBA00022553"/>
    </source>
</evidence>
<dbReference type="InterPro" id="IPR036097">
    <property type="entry name" value="HisK_dim/P_sf"/>
</dbReference>
<dbReference type="Gene3D" id="3.40.50.2300">
    <property type="match status" value="1"/>
</dbReference>
<feature type="transmembrane region" description="Helical" evidence="5">
    <location>
        <begin position="219"/>
        <end position="237"/>
    </location>
</feature>
<dbReference type="InterPro" id="IPR003661">
    <property type="entry name" value="HisK_dim/P_dom"/>
</dbReference>
<dbReference type="GO" id="GO:0000155">
    <property type="term" value="F:phosphorelay sensor kinase activity"/>
    <property type="evidence" value="ECO:0007669"/>
    <property type="project" value="InterPro"/>
</dbReference>
<feature type="domain" description="Histidine kinase" evidence="6">
    <location>
        <begin position="420"/>
        <end position="631"/>
    </location>
</feature>
<keyword evidence="9" id="KW-1185">Reference proteome</keyword>
<sequence length="765" mass="80517">MSAPGAGSRSLPAPAERRAQKLDLVAGLSLLFALGLSLLVLIAGWGLGVDAFRRIVPGLPAMVPGTALGVALLATAGLLAAWPRREARLGAGLCGVLAVLLCLSGLASALADTAPDGDLMSMATSLGLLLAAAGDLARQRPKLAAGIATAGLLLVLLALEGYLLNVQTFLSLRLFTGLSLMTTACLFLLFLAQLLAGARRNWIAVLLAEGRGSRMARRILGLAVVVPMLLAWLGLIATEAGLVDPDMRLGSLAILLALVATLVVLRSAQVQNAEQDLEQETTTRLRQVLNGLDTAVIVFEGPRLLANQRAAELAAGHADARAWLEEAAFHNLRDRAPLTAAERPLARLRPAGPDPVMFLGWMDREGNEHALQIRSELVARDAEREPLHILSVSDATEGWVLRENLARSERLDAIAQMSGGVAHEIGNILGVIRLSADTGALKGPDPALRHHLDTIRRACERGADLTGRLLTLSRDSGAAAAITDMGRALSDTVSLASHAIPAAIRFEAQLPGAPMPVACSEADLQTAALNLLLNARNALEEAATPSGAITLSLRAEGAEAVLEVRDNGPGMSASVLDHARDPFFTTRRDKGGTGLGLAMIAGVAERCAGRFELESQPGQGTLARLRLPLQSRVVEAAEETGEVPDLGGLSVLIVEDDPQLMSLLSDSLKFLGADTRTRDRADAALEALKAGHYDLLITDIGLKGDMDGFALAEAARAIDMQIPVLYMTAYADLLAAEKRSVPGLILRKPVSLSTIVNGVRLTLHR</sequence>
<dbReference type="InterPro" id="IPR001789">
    <property type="entry name" value="Sig_transdc_resp-reg_receiver"/>
</dbReference>
<evidence type="ECO:0000259" key="7">
    <source>
        <dbReference type="PROSITE" id="PS50110"/>
    </source>
</evidence>
<feature type="transmembrane region" description="Helical" evidence="5">
    <location>
        <begin position="119"/>
        <end position="136"/>
    </location>
</feature>
<dbReference type="Gene3D" id="1.10.287.130">
    <property type="match status" value="1"/>
</dbReference>
<keyword evidence="3 4" id="KW-0597">Phosphoprotein</keyword>
<dbReference type="EC" id="2.7.13.3" evidence="2"/>
<dbReference type="Pfam" id="PF00072">
    <property type="entry name" value="Response_reg"/>
    <property type="match status" value="1"/>
</dbReference>
<dbReference type="RefSeq" id="WP_160895328.1">
    <property type="nucleotide sequence ID" value="NZ_WUMU01000017.1"/>
</dbReference>
<keyword evidence="5" id="KW-0812">Transmembrane</keyword>
<accession>A0A6L7G933</accession>
<evidence type="ECO:0000256" key="5">
    <source>
        <dbReference type="SAM" id="Phobius"/>
    </source>
</evidence>
<feature type="modified residue" description="4-aspartylphosphate" evidence="4">
    <location>
        <position position="699"/>
    </location>
</feature>
<keyword evidence="5" id="KW-0472">Membrane</keyword>
<dbReference type="PRINTS" id="PR00344">
    <property type="entry name" value="BCTRLSENSOR"/>
</dbReference>
<dbReference type="InterPro" id="IPR004358">
    <property type="entry name" value="Sig_transdc_His_kin-like_C"/>
</dbReference>
<dbReference type="PROSITE" id="PS50109">
    <property type="entry name" value="HIS_KIN"/>
    <property type="match status" value="1"/>
</dbReference>
<evidence type="ECO:0000313" key="8">
    <source>
        <dbReference type="EMBL" id="MXN19203.1"/>
    </source>
</evidence>
<dbReference type="SMART" id="SM00448">
    <property type="entry name" value="REC"/>
    <property type="match status" value="1"/>
</dbReference>
<gene>
    <name evidence="8" type="ORF">GR170_15280</name>
</gene>
<dbReference type="InterPro" id="IPR036890">
    <property type="entry name" value="HATPase_C_sf"/>
</dbReference>
<dbReference type="SUPFAM" id="SSF52172">
    <property type="entry name" value="CheY-like"/>
    <property type="match status" value="1"/>
</dbReference>
<dbReference type="AlphaFoldDB" id="A0A6L7G933"/>
<dbReference type="Pfam" id="PF02518">
    <property type="entry name" value="HATPase_c"/>
    <property type="match status" value="1"/>
</dbReference>
<dbReference type="SMART" id="SM00388">
    <property type="entry name" value="HisKA"/>
    <property type="match status" value="1"/>
</dbReference>
<dbReference type="Gene3D" id="3.30.565.10">
    <property type="entry name" value="Histidine kinase-like ATPase, C-terminal domain"/>
    <property type="match status" value="1"/>
</dbReference>
<reference evidence="8 9" key="1">
    <citation type="submission" date="2019-12" db="EMBL/GenBank/DDBJ databases">
        <authorList>
            <person name="Li M."/>
        </authorList>
    </citation>
    <scope>NUCLEOTIDE SEQUENCE [LARGE SCALE GENOMIC DNA]</scope>
    <source>
        <strain evidence="8 9">GBMRC 2024</strain>
    </source>
</reference>